<evidence type="ECO:0000313" key="2">
    <source>
        <dbReference type="Proteomes" id="UP001150259"/>
    </source>
</evidence>
<evidence type="ECO:0000313" key="1">
    <source>
        <dbReference type="EMBL" id="MDC5698721.1"/>
    </source>
</evidence>
<dbReference type="RefSeq" id="WP_272463286.1">
    <property type="nucleotide sequence ID" value="NZ_JAPFQL010000081.1"/>
</dbReference>
<reference evidence="1 2" key="1">
    <citation type="submission" date="2022-11" db="EMBL/GenBank/DDBJ databases">
        <title>Anaerobic phenanthrene biodegradation by a DNRA strain PheN6.</title>
        <authorList>
            <person name="Zhang Z."/>
        </authorList>
    </citation>
    <scope>NUCLEOTIDE SEQUENCE [LARGE SCALE GENOMIC DNA]</scope>
    <source>
        <strain evidence="1 2">PheN6</strain>
    </source>
</reference>
<name>A0ABT5GKK9_9MICO</name>
<comment type="caution">
    <text evidence="1">The sequence shown here is derived from an EMBL/GenBank/DDBJ whole genome shotgun (WGS) entry which is preliminary data.</text>
</comment>
<accession>A0ABT5GKK9</accession>
<dbReference type="EMBL" id="JAPFQL010000081">
    <property type="protein sequence ID" value="MDC5698721.1"/>
    <property type="molecule type" value="Genomic_DNA"/>
</dbReference>
<protein>
    <submittedName>
        <fullName evidence="1">Uncharacterized protein</fullName>
    </submittedName>
</protein>
<sequence>MRFEVEPEALVRDSGRFGEAARALDGVDVSGAIEPVARAFPGGMTAAAIREVGALWSDRLLRVRLGLGSLSAELENAGESYDVVEQVSRRALLGRGDLP</sequence>
<keyword evidence="2" id="KW-1185">Reference proteome</keyword>
<gene>
    <name evidence="1" type="ORF">OO014_15805</name>
</gene>
<proteinExistence type="predicted"/>
<dbReference type="Proteomes" id="UP001150259">
    <property type="component" value="Unassembled WGS sequence"/>
</dbReference>
<organism evidence="1 2">
    <name type="scientific">Intrasporangium calvum</name>
    <dbReference type="NCBI Taxonomy" id="53358"/>
    <lineage>
        <taxon>Bacteria</taxon>
        <taxon>Bacillati</taxon>
        <taxon>Actinomycetota</taxon>
        <taxon>Actinomycetes</taxon>
        <taxon>Micrococcales</taxon>
        <taxon>Intrasporangiaceae</taxon>
        <taxon>Intrasporangium</taxon>
    </lineage>
</organism>